<comment type="function">
    <text evidence="7">Functions as a peptidoglycan terminase that cleaves nascent peptidoglycan strands endolytically to terminate their elongation.</text>
</comment>
<feature type="site" description="Important for catalytic activity" evidence="7">
    <location>
        <position position="209"/>
    </location>
</feature>
<evidence type="ECO:0000256" key="2">
    <source>
        <dbReference type="ARBA" id="ARBA00022692"/>
    </source>
</evidence>
<dbReference type="GO" id="GO:0005886">
    <property type="term" value="C:plasma membrane"/>
    <property type="evidence" value="ECO:0007669"/>
    <property type="project" value="UniProtKB-UniRule"/>
</dbReference>
<accession>A0A6S6SN18</accession>
<evidence type="ECO:0000313" key="8">
    <source>
        <dbReference type="EMBL" id="CAA6804108.1"/>
    </source>
</evidence>
<evidence type="ECO:0000256" key="6">
    <source>
        <dbReference type="ARBA" id="ARBA00023316"/>
    </source>
</evidence>
<evidence type="ECO:0000256" key="5">
    <source>
        <dbReference type="ARBA" id="ARBA00023239"/>
    </source>
</evidence>
<keyword evidence="6 7" id="KW-0961">Cell wall biogenesis/degradation</keyword>
<keyword evidence="4 7" id="KW-0472">Membrane</keyword>
<keyword evidence="2 7" id="KW-0812">Transmembrane</keyword>
<keyword evidence="1 7" id="KW-1003">Cell membrane</keyword>
<dbReference type="InterPro" id="IPR003770">
    <property type="entry name" value="MLTG-like"/>
</dbReference>
<dbReference type="EC" id="4.2.2.29" evidence="7"/>
<dbReference type="EMBL" id="CACVAS010000030">
    <property type="protein sequence ID" value="CAA6804108.1"/>
    <property type="molecule type" value="Genomic_DNA"/>
</dbReference>
<dbReference type="HAMAP" id="MF_02065">
    <property type="entry name" value="MltG"/>
    <property type="match status" value="1"/>
</dbReference>
<dbReference type="GO" id="GO:0009252">
    <property type="term" value="P:peptidoglycan biosynthetic process"/>
    <property type="evidence" value="ECO:0007669"/>
    <property type="project" value="UniProtKB-UniRule"/>
</dbReference>
<evidence type="ECO:0000256" key="7">
    <source>
        <dbReference type="HAMAP-Rule" id="MF_02065"/>
    </source>
</evidence>
<evidence type="ECO:0000256" key="3">
    <source>
        <dbReference type="ARBA" id="ARBA00022989"/>
    </source>
</evidence>
<dbReference type="GO" id="GO:0008932">
    <property type="term" value="F:lytic endotransglycosylase activity"/>
    <property type="evidence" value="ECO:0007669"/>
    <property type="project" value="UniProtKB-UniRule"/>
</dbReference>
<protein>
    <recommendedName>
        <fullName evidence="7">Endolytic murein transglycosylase</fullName>
        <ecNumber evidence="7">4.2.2.29</ecNumber>
    </recommendedName>
    <alternativeName>
        <fullName evidence="7">Peptidoglycan lytic transglycosylase</fullName>
    </alternativeName>
    <alternativeName>
        <fullName evidence="7">Peptidoglycan polymerization terminase</fullName>
    </alternativeName>
</protein>
<dbReference type="GO" id="GO:0071555">
    <property type="term" value="P:cell wall organization"/>
    <property type="evidence" value="ECO:0007669"/>
    <property type="project" value="UniProtKB-KW"/>
</dbReference>
<evidence type="ECO:0000256" key="1">
    <source>
        <dbReference type="ARBA" id="ARBA00022475"/>
    </source>
</evidence>
<keyword evidence="5 7" id="KW-0456">Lyase</keyword>
<sequence length="321" mass="37157">MNSKKINVFRNIEWSTCIEHCAVILIMSLAFYSILPVQTEKKISISKGIKETDIIAHLNQRGPYSLHAIDRFILARFGKIKEGEVKFKQTTQNRIDFLYALTQAKIPLLKITLIPGETLEIFFKQVADKLDINESKIMDAYKNLAVYPEASIVADTYFVPRKMNETKLMKFLLRGSERTYKKLATKYYGDYNTTEWKIILTIASIIQKEAASKAEMPLISSVIYNRLEKNMRLQMDGTLNYGKYSHIKVTPERIRNDYSTFNTYKHKGLPESPIGSVSMHAIDAAINPKKTNYLYFMRNSQGVHDFTDTFKKHRQNIKKLK</sequence>
<dbReference type="Pfam" id="PF02618">
    <property type="entry name" value="YceG"/>
    <property type="match status" value="1"/>
</dbReference>
<name>A0A6S6SN18_9BACT</name>
<dbReference type="PANTHER" id="PTHR30518:SF2">
    <property type="entry name" value="ENDOLYTIC MUREIN TRANSGLYCOSYLASE"/>
    <property type="match status" value="1"/>
</dbReference>
<keyword evidence="3 7" id="KW-1133">Transmembrane helix</keyword>
<organism evidence="8">
    <name type="scientific">uncultured Sulfurovum sp</name>
    <dbReference type="NCBI Taxonomy" id="269237"/>
    <lineage>
        <taxon>Bacteria</taxon>
        <taxon>Pseudomonadati</taxon>
        <taxon>Campylobacterota</taxon>
        <taxon>Epsilonproteobacteria</taxon>
        <taxon>Campylobacterales</taxon>
        <taxon>Sulfurovaceae</taxon>
        <taxon>Sulfurovum</taxon>
        <taxon>environmental samples</taxon>
    </lineage>
</organism>
<comment type="catalytic activity">
    <reaction evidence="7">
        <text>a peptidoglycan chain = a peptidoglycan chain with N-acetyl-1,6-anhydromuramyl-[peptide] at the reducing end + a peptidoglycan chain with N-acetylglucosamine at the non-reducing end.</text>
        <dbReference type="EC" id="4.2.2.29"/>
    </reaction>
</comment>
<dbReference type="NCBIfam" id="TIGR00247">
    <property type="entry name" value="endolytic transglycosylase MltG"/>
    <property type="match status" value="1"/>
</dbReference>
<dbReference type="PANTHER" id="PTHR30518">
    <property type="entry name" value="ENDOLYTIC MUREIN TRANSGLYCOSYLASE"/>
    <property type="match status" value="1"/>
</dbReference>
<gene>
    <name evidence="7" type="primary">mltG</name>
    <name evidence="8" type="ORF">HELGO_WM2874</name>
</gene>
<comment type="similarity">
    <text evidence="7">Belongs to the transglycosylase MltG family.</text>
</comment>
<reference evidence="8" key="1">
    <citation type="submission" date="2020-01" db="EMBL/GenBank/DDBJ databases">
        <authorList>
            <person name="Meier V. D."/>
            <person name="Meier V D."/>
        </authorList>
    </citation>
    <scope>NUCLEOTIDE SEQUENCE</scope>
    <source>
        <strain evidence="8">HLG_WM_MAG_01</strain>
    </source>
</reference>
<evidence type="ECO:0000256" key="4">
    <source>
        <dbReference type="ARBA" id="ARBA00023136"/>
    </source>
</evidence>
<dbReference type="AlphaFoldDB" id="A0A6S6SN18"/>
<proteinExistence type="inferred from homology"/>